<protein>
    <submittedName>
        <fullName evidence="2">Uncharacterized protein</fullName>
    </submittedName>
</protein>
<reference evidence="2" key="1">
    <citation type="journal article" date="2014" name="Front. Microbiol.">
        <title>High frequency of phylogenetically diverse reductive dehalogenase-homologous genes in deep subseafloor sedimentary metagenomes.</title>
        <authorList>
            <person name="Kawai M."/>
            <person name="Futagami T."/>
            <person name="Toyoda A."/>
            <person name="Takaki Y."/>
            <person name="Nishi S."/>
            <person name="Hori S."/>
            <person name="Arai W."/>
            <person name="Tsubouchi T."/>
            <person name="Morono Y."/>
            <person name="Uchiyama I."/>
            <person name="Ito T."/>
            <person name="Fujiyama A."/>
            <person name="Inagaki F."/>
            <person name="Takami H."/>
        </authorList>
    </citation>
    <scope>NUCLEOTIDE SEQUENCE</scope>
    <source>
        <strain evidence="2">Expedition CK06-06</strain>
    </source>
</reference>
<comment type="caution">
    <text evidence="2">The sequence shown here is derived from an EMBL/GenBank/DDBJ whole genome shotgun (WGS) entry which is preliminary data.</text>
</comment>
<feature type="non-terminal residue" evidence="2">
    <location>
        <position position="56"/>
    </location>
</feature>
<proteinExistence type="predicted"/>
<evidence type="ECO:0000313" key="2">
    <source>
        <dbReference type="EMBL" id="GAI19211.1"/>
    </source>
</evidence>
<sequence>MYAVFRKELADHLASRRFAILFALVFLAAIFAIYVAIQSIRSVVTPTTEFVFLKMF</sequence>
<gene>
    <name evidence="2" type="ORF">S06H3_31046</name>
</gene>
<keyword evidence="1" id="KW-0812">Transmembrane</keyword>
<organism evidence="2">
    <name type="scientific">marine sediment metagenome</name>
    <dbReference type="NCBI Taxonomy" id="412755"/>
    <lineage>
        <taxon>unclassified sequences</taxon>
        <taxon>metagenomes</taxon>
        <taxon>ecological metagenomes</taxon>
    </lineage>
</organism>
<evidence type="ECO:0000256" key="1">
    <source>
        <dbReference type="SAM" id="Phobius"/>
    </source>
</evidence>
<feature type="transmembrane region" description="Helical" evidence="1">
    <location>
        <begin position="18"/>
        <end position="37"/>
    </location>
</feature>
<keyword evidence="1" id="KW-0472">Membrane</keyword>
<dbReference type="AlphaFoldDB" id="X1MMC1"/>
<name>X1MMC1_9ZZZZ</name>
<dbReference type="EMBL" id="BARV01018344">
    <property type="protein sequence ID" value="GAI19211.1"/>
    <property type="molecule type" value="Genomic_DNA"/>
</dbReference>
<accession>X1MMC1</accession>
<keyword evidence="1" id="KW-1133">Transmembrane helix</keyword>